<dbReference type="PANTHER" id="PTHR40254">
    <property type="entry name" value="BLR0577 PROTEIN"/>
    <property type="match status" value="1"/>
</dbReference>
<dbReference type="InterPro" id="IPR052189">
    <property type="entry name" value="L-asp_N-monooxygenase_NS-form"/>
</dbReference>
<feature type="region of interest" description="Disordered" evidence="1">
    <location>
        <begin position="640"/>
        <end position="678"/>
    </location>
</feature>
<evidence type="ECO:0000256" key="1">
    <source>
        <dbReference type="SAM" id="MobiDB-lite"/>
    </source>
</evidence>
<dbReference type="RefSeq" id="WP_093843045.1">
    <property type="nucleotide sequence ID" value="NZ_FPAB01000004.1"/>
</dbReference>
<dbReference type="InterPro" id="IPR038732">
    <property type="entry name" value="HpyO/CreE_NAD-binding"/>
</dbReference>
<reference evidence="4" key="1">
    <citation type="submission" date="2016-10" db="EMBL/GenBank/DDBJ databases">
        <authorList>
            <person name="Varghese N."/>
            <person name="Submissions S."/>
        </authorList>
    </citation>
    <scope>NUCLEOTIDE SEQUENCE [LARGE SCALE GENOMIC DNA]</scope>
    <source>
        <strain evidence="4">CGMCC 4.7047</strain>
    </source>
</reference>
<organism evidence="3 4">
    <name type="scientific">Streptomyces harbinensis</name>
    <dbReference type="NCBI Taxonomy" id="1176198"/>
    <lineage>
        <taxon>Bacteria</taxon>
        <taxon>Bacillati</taxon>
        <taxon>Actinomycetota</taxon>
        <taxon>Actinomycetes</taxon>
        <taxon>Kitasatosporales</taxon>
        <taxon>Streptomycetaceae</taxon>
        <taxon>Streptomyces</taxon>
    </lineage>
</organism>
<evidence type="ECO:0000313" key="4">
    <source>
        <dbReference type="Proteomes" id="UP000198873"/>
    </source>
</evidence>
<name>A0A1I6SU57_9ACTN</name>
<dbReference type="AlphaFoldDB" id="A0A1I6SU57"/>
<keyword evidence="4" id="KW-1185">Reference proteome</keyword>
<gene>
    <name evidence="3" type="ORF">SAMN05444716_104152</name>
</gene>
<evidence type="ECO:0000259" key="2">
    <source>
        <dbReference type="Pfam" id="PF13454"/>
    </source>
</evidence>
<sequence length="678" mass="70607">MSTGVDADACFDAVVVGGGPRAVSVVERLAARHPDGAPPVRVAVLDRVEVGAGATWRTDQSPLLLNNTYSAHTTVYTDESTPMDGPVTPGPDLITWARESTPPPDRPAWVAAEAAALRPWSYPSRRIQGVYYREQLARAEATGRVLVTRVLGEAVALERDGGADGDRTVRLADGRALRGRIVVLAQGMVQAKRSARTAALVAAAERDGLVYIEPGMPAERDWDRVPGGETVLVTGLGANFFDVVALLTEGRGGTFEPAGDPARPARLRYRPSGREPHLVAGSRRGLPYRSKAAYASGFPPRYVPRLATADWFAGIAAGRGQDFRRDVWPQLAREFAWAHLSTLLAHHPGALVPGTGAADLLDRLRAAPGEAAVDEVIARAVADPRRALAVGRLDRPPAPGPVDAGTWRRWVREHAEDELDAMHDPLRHPRNTVNRAMAALRGPVRKLVTAGALDGESVARDLDGWFTALGLALASGPPPHRTARVLALIDAGVLELLGEDSEVRYEDGAFTGRSAVRRAAPVRARAFVETRMSKGVVTDTDDPLLDGLLRAGRARLHRWPSGRGPGPASGTLDVTPDGYQLLDAAGVADERVIVLGIPAEGVQPGSAIGATPGVPSPLLAGADRAAARVLAARAAAAEAGGAGAAGAVSPPGGPGAADAGPSAAPAAGPSVPSAPAAP</sequence>
<dbReference type="InterPro" id="IPR036188">
    <property type="entry name" value="FAD/NAD-bd_sf"/>
</dbReference>
<evidence type="ECO:0000313" key="3">
    <source>
        <dbReference type="EMBL" id="SFS80450.1"/>
    </source>
</evidence>
<dbReference type="SUPFAM" id="SSF51905">
    <property type="entry name" value="FAD/NAD(P)-binding domain"/>
    <property type="match status" value="1"/>
</dbReference>
<dbReference type="STRING" id="1176198.SAMN05444716_104152"/>
<dbReference type="Pfam" id="PF13454">
    <property type="entry name" value="NAD_binding_9"/>
    <property type="match status" value="1"/>
</dbReference>
<dbReference type="EMBL" id="FPAB01000004">
    <property type="protein sequence ID" value="SFS80450.1"/>
    <property type="molecule type" value="Genomic_DNA"/>
</dbReference>
<dbReference type="Proteomes" id="UP000198873">
    <property type="component" value="Unassembled WGS sequence"/>
</dbReference>
<proteinExistence type="predicted"/>
<dbReference type="Gene3D" id="3.50.50.60">
    <property type="entry name" value="FAD/NAD(P)-binding domain"/>
    <property type="match status" value="1"/>
</dbReference>
<feature type="domain" description="FAD-dependent urate hydroxylase HpyO/Asp monooxygenase CreE-like FAD/NAD(P)-binding" evidence="2">
    <location>
        <begin position="14"/>
        <end position="188"/>
    </location>
</feature>
<protein>
    <submittedName>
        <fullName evidence="3">FAD-NAD(P)-binding</fullName>
    </submittedName>
</protein>
<dbReference type="PANTHER" id="PTHR40254:SF1">
    <property type="entry name" value="BLR0577 PROTEIN"/>
    <property type="match status" value="1"/>
</dbReference>
<accession>A0A1I6SU57</accession>